<sequence>MPKPQPHYPSQHPRSNSHPYPRHDSSLSPHSNSLGSSHQKTEPTGRPVTMEIALRTHVSGPTPNMSGSNTMPSAETEPSLSAGGDAQSNMDPNRKRRGNLPKSVTSVLKNWLVQNAIHPYPTEDEKTKLAEATHLSLNQISNWFINARRRILQPILVEAAAAAVAGTDVPMENVLIVRKGKGSRMQVEMEASTHSNSAFEPSQANFSYLSYPPQTTQNATIIMDNTSPTSQQPEATQGTTNTPGTSIAPLPPECLEFILEFLGHDLPTLYRLLLVSWQFFHLTIPVLYKSPFKLAAGVSAPPSVPPHSLASAHSLSSSSYSYTTDPSMGGWTRFLRRTELLVRLLLQNIQTPTLSSRAPRLTERQILIMDTPVPMLGEEYGRVETGLEQLGSLLDEATDQGEGWDDSPNSRKQGTGLLMDYFRYYTEHDHQSISSVLILLFPGAGRREYDRILAEIEKSILEHNPDKIVSIKIQHPSTVIPYLMQHISLFHHLSRVELLDSNWTSQELALVCEFLEAHSAMFAAASPDPERHSDSSHNDNLINQLNIGHRHGLHGIRHLKYRTGRSHWDGVKLRNQPFNPVQLMQAIGSGTGLGLETIDSMHWPETTIEQVNALDTRFLSKLKICFLVTPHEDRSFSQPKFLERCRVLQHLEIFTSSSDMLGWAVQEWNDSIRRKKCQETPSRSTLHPSLDRNLALCYPWMRRATLLSILAQPKERPLVPLRHLRVHGPSDEIVYNVLRDALYGFRNTLEVCEVKSKLEYNSGNSEWLDHADELLSRRPSSSIDQRNKDRRAVIPGGERRVSGPDRRPTNYQDMDEDELAEKCYLNMLSVESGLLTVRWTVPYLAMLDLYGSIALQFDLSSLAYMPQLHTVCFSIRTAPSLRRRRCRRNYDVGGGATSRYAGFSDLTCLSLVTGPRLKRVLIRGPWPEISDRSLLEMVETRVESESQGRRQDARVEVGDEDMGDKEGEDDEQGGGMDVEEEEEEATWGNQLLELTVLDNDQVTVSGMVLLARQMDQLEVMGLTPYFPVFSQHQYLHSQHRQQQQDIGYRYPSNIIQRSYHYCCNPDTSTRPSPPTGSSSPEDAEAMARNELLRAQLELPWVDLGPDANHLAKRTRRGRFLDRGWIL</sequence>
<dbReference type="InterPro" id="IPR008422">
    <property type="entry name" value="KN_HD"/>
</dbReference>
<dbReference type="CDD" id="cd00086">
    <property type="entry name" value="homeodomain"/>
    <property type="match status" value="1"/>
</dbReference>
<accession>A0A9P5SUX2</accession>
<dbReference type="InterPro" id="IPR001356">
    <property type="entry name" value="HD"/>
</dbReference>
<name>A0A9P5SUX2_9FUNG</name>
<keyword evidence="8" id="KW-1185">Reference proteome</keyword>
<feature type="domain" description="Homeobox" evidence="6">
    <location>
        <begin position="91"/>
        <end position="154"/>
    </location>
</feature>
<evidence type="ECO:0000256" key="5">
    <source>
        <dbReference type="SAM" id="MobiDB-lite"/>
    </source>
</evidence>
<feature type="region of interest" description="Disordered" evidence="5">
    <location>
        <begin position="1"/>
        <end position="100"/>
    </location>
</feature>
<protein>
    <recommendedName>
        <fullName evidence="6">Homeobox domain-containing protein</fullName>
    </recommendedName>
</protein>
<evidence type="ECO:0000256" key="4">
    <source>
        <dbReference type="PROSITE-ProRule" id="PRU00108"/>
    </source>
</evidence>
<gene>
    <name evidence="7" type="ORF">BG006_009620</name>
</gene>
<keyword evidence="3 4" id="KW-0539">Nucleus</keyword>
<feature type="compositionally biased region" description="Acidic residues" evidence="5">
    <location>
        <begin position="958"/>
        <end position="985"/>
    </location>
</feature>
<feature type="compositionally biased region" description="Polar residues" evidence="5">
    <location>
        <begin position="59"/>
        <end position="79"/>
    </location>
</feature>
<dbReference type="PANTHER" id="PTHR11850">
    <property type="entry name" value="HOMEOBOX PROTEIN TRANSCRIPTION FACTORS"/>
    <property type="match status" value="1"/>
</dbReference>
<dbReference type="Gene3D" id="1.10.10.60">
    <property type="entry name" value="Homeodomain-like"/>
    <property type="match status" value="1"/>
</dbReference>
<keyword evidence="2 4" id="KW-0371">Homeobox</keyword>
<proteinExistence type="predicted"/>
<feature type="region of interest" description="Disordered" evidence="5">
    <location>
        <begin position="1063"/>
        <end position="1084"/>
    </location>
</feature>
<feature type="region of interest" description="Disordered" evidence="5">
    <location>
        <begin position="778"/>
        <end position="812"/>
    </location>
</feature>
<reference evidence="7" key="1">
    <citation type="journal article" date="2020" name="Fungal Divers.">
        <title>Resolving the Mortierellaceae phylogeny through synthesis of multi-gene phylogenetics and phylogenomics.</title>
        <authorList>
            <person name="Vandepol N."/>
            <person name="Liber J."/>
            <person name="Desiro A."/>
            <person name="Na H."/>
            <person name="Kennedy M."/>
            <person name="Barry K."/>
            <person name="Grigoriev I.V."/>
            <person name="Miller A.N."/>
            <person name="O'Donnell K."/>
            <person name="Stajich J.E."/>
            <person name="Bonito G."/>
        </authorList>
    </citation>
    <scope>NUCLEOTIDE SEQUENCE</scope>
    <source>
        <strain evidence="7">NVP1</strain>
    </source>
</reference>
<feature type="compositionally biased region" description="Basic and acidic residues" evidence="5">
    <location>
        <begin position="940"/>
        <end position="957"/>
    </location>
</feature>
<organism evidence="7 8">
    <name type="scientific">Podila minutissima</name>
    <dbReference type="NCBI Taxonomy" id="64525"/>
    <lineage>
        <taxon>Eukaryota</taxon>
        <taxon>Fungi</taxon>
        <taxon>Fungi incertae sedis</taxon>
        <taxon>Mucoromycota</taxon>
        <taxon>Mortierellomycotina</taxon>
        <taxon>Mortierellomycetes</taxon>
        <taxon>Mortierellales</taxon>
        <taxon>Mortierellaceae</taxon>
        <taxon>Podila</taxon>
    </lineage>
</organism>
<feature type="region of interest" description="Disordered" evidence="5">
    <location>
        <begin position="224"/>
        <end position="247"/>
    </location>
</feature>
<dbReference type="AlphaFoldDB" id="A0A9P5SUX2"/>
<dbReference type="SMART" id="SM00389">
    <property type="entry name" value="HOX"/>
    <property type="match status" value="1"/>
</dbReference>
<evidence type="ECO:0000259" key="6">
    <source>
        <dbReference type="PROSITE" id="PS50071"/>
    </source>
</evidence>
<evidence type="ECO:0000256" key="2">
    <source>
        <dbReference type="ARBA" id="ARBA00023155"/>
    </source>
</evidence>
<dbReference type="InterPro" id="IPR009057">
    <property type="entry name" value="Homeodomain-like_sf"/>
</dbReference>
<evidence type="ECO:0000313" key="8">
    <source>
        <dbReference type="Proteomes" id="UP000696485"/>
    </source>
</evidence>
<feature type="compositionally biased region" description="Polar residues" evidence="5">
    <location>
        <begin position="224"/>
        <end position="245"/>
    </location>
</feature>
<dbReference type="Proteomes" id="UP000696485">
    <property type="component" value="Unassembled WGS sequence"/>
</dbReference>
<dbReference type="EMBL" id="JAAAUY010000071">
    <property type="protein sequence ID" value="KAF9336119.1"/>
    <property type="molecule type" value="Genomic_DNA"/>
</dbReference>
<evidence type="ECO:0000313" key="7">
    <source>
        <dbReference type="EMBL" id="KAF9336119.1"/>
    </source>
</evidence>
<dbReference type="GO" id="GO:0005634">
    <property type="term" value="C:nucleus"/>
    <property type="evidence" value="ECO:0007669"/>
    <property type="project" value="UniProtKB-SubCell"/>
</dbReference>
<evidence type="ECO:0000256" key="1">
    <source>
        <dbReference type="ARBA" id="ARBA00023125"/>
    </source>
</evidence>
<comment type="caution">
    <text evidence="7">The sequence shown here is derived from an EMBL/GenBank/DDBJ whole genome shotgun (WGS) entry which is preliminary data.</text>
</comment>
<dbReference type="GO" id="GO:0003677">
    <property type="term" value="F:DNA binding"/>
    <property type="evidence" value="ECO:0007669"/>
    <property type="project" value="UniProtKB-UniRule"/>
</dbReference>
<feature type="region of interest" description="Disordered" evidence="5">
    <location>
        <begin position="940"/>
        <end position="985"/>
    </location>
</feature>
<evidence type="ECO:0000256" key="3">
    <source>
        <dbReference type="ARBA" id="ARBA00023242"/>
    </source>
</evidence>
<dbReference type="GO" id="GO:0006355">
    <property type="term" value="P:regulation of DNA-templated transcription"/>
    <property type="evidence" value="ECO:0007669"/>
    <property type="project" value="InterPro"/>
</dbReference>
<dbReference type="SUPFAM" id="SSF46689">
    <property type="entry name" value="Homeodomain-like"/>
    <property type="match status" value="1"/>
</dbReference>
<feature type="compositionally biased region" description="Low complexity" evidence="5">
    <location>
        <begin position="1065"/>
        <end position="1080"/>
    </location>
</feature>
<dbReference type="InterPro" id="IPR050224">
    <property type="entry name" value="TALE_homeobox"/>
</dbReference>
<feature type="compositionally biased region" description="Low complexity" evidence="5">
    <location>
        <begin position="26"/>
        <end position="38"/>
    </location>
</feature>
<feature type="compositionally biased region" description="Basic and acidic residues" evidence="5">
    <location>
        <begin position="785"/>
        <end position="808"/>
    </location>
</feature>
<dbReference type="PROSITE" id="PS50071">
    <property type="entry name" value="HOMEOBOX_2"/>
    <property type="match status" value="1"/>
</dbReference>
<comment type="subcellular location">
    <subcellularLocation>
        <location evidence="4">Nucleus</location>
    </subcellularLocation>
</comment>
<dbReference type="Pfam" id="PF05920">
    <property type="entry name" value="Homeobox_KN"/>
    <property type="match status" value="1"/>
</dbReference>
<keyword evidence="1 4" id="KW-0238">DNA-binding</keyword>
<feature type="DNA-binding region" description="Homeobox" evidence="4">
    <location>
        <begin position="93"/>
        <end position="155"/>
    </location>
</feature>